<dbReference type="PANTHER" id="PTHR38440:SF1">
    <property type="entry name" value="UPF0398 PROTEIN SPR0331"/>
    <property type="match status" value="1"/>
</dbReference>
<dbReference type="PIRSF" id="PIRSF021290">
    <property type="entry name" value="DUF1273"/>
    <property type="match status" value="1"/>
</dbReference>
<dbReference type="AlphaFoldDB" id="A0A0F4LW59"/>
<dbReference type="InterPro" id="IPR010697">
    <property type="entry name" value="YspA"/>
</dbReference>
<gene>
    <name evidence="1" type="ORF">JG30_08280</name>
</gene>
<dbReference type="STRING" id="1218492.JG30_08280"/>
<evidence type="ECO:0000313" key="1">
    <source>
        <dbReference type="EMBL" id="KJY61776.1"/>
    </source>
</evidence>
<dbReference type="SUPFAM" id="SSF102405">
    <property type="entry name" value="MCP/YpsA-like"/>
    <property type="match status" value="1"/>
</dbReference>
<keyword evidence="2" id="KW-1185">Reference proteome</keyword>
<evidence type="ECO:0000313" key="2">
    <source>
        <dbReference type="Proteomes" id="UP000033558"/>
    </source>
</evidence>
<proteinExistence type="predicted"/>
<organism evidence="1 2">
    <name type="scientific">Bombilactobacillus mellifer</name>
    <dbReference type="NCBI Taxonomy" id="1218492"/>
    <lineage>
        <taxon>Bacteria</taxon>
        <taxon>Bacillati</taxon>
        <taxon>Bacillota</taxon>
        <taxon>Bacilli</taxon>
        <taxon>Lactobacillales</taxon>
        <taxon>Lactobacillaceae</taxon>
        <taxon>Bombilactobacillus</taxon>
    </lineage>
</organism>
<sequence length="184" mass="21773">MKSITNLWVTGYRAYELGIFTANDPKIKIITTYLTRTLQNYCEHGLKWVLTGGQLGVEQYVVQAVKQPVLAPYQLQVAILLPFQNMQQRWNEKNQQIFFQTLQRADFCQILSTQPYQNPRQFQTWQSFMLHHTQGSLLVYDPEYPGKTKYEYQAIQQYQAHVPYDLQLIDMYDLQDFVDDQPSF</sequence>
<dbReference type="Proteomes" id="UP000033558">
    <property type="component" value="Unassembled WGS sequence"/>
</dbReference>
<dbReference type="HOGENOM" id="CLU_105319_0_0_9"/>
<protein>
    <submittedName>
        <fullName evidence="1">Uncharacterized protein</fullName>
    </submittedName>
</protein>
<dbReference type="EMBL" id="JXJQ01000008">
    <property type="protein sequence ID" value="KJY61776.1"/>
    <property type="molecule type" value="Genomic_DNA"/>
</dbReference>
<dbReference type="OrthoDB" id="2301957at2"/>
<dbReference type="NCBIfam" id="NF010181">
    <property type="entry name" value="PRK13660.1"/>
    <property type="match status" value="1"/>
</dbReference>
<name>A0A0F4LW59_9LACO</name>
<dbReference type="PANTHER" id="PTHR38440">
    <property type="entry name" value="UPF0398 PROTEIN YPSA"/>
    <property type="match status" value="1"/>
</dbReference>
<dbReference type="PATRIC" id="fig|1218492.5.peg.966"/>
<accession>A0A0F4LW59</accession>
<dbReference type="Gene3D" id="3.40.50.450">
    <property type="match status" value="1"/>
</dbReference>
<reference evidence="1 2" key="1">
    <citation type="submission" date="2015-01" db="EMBL/GenBank/DDBJ databases">
        <title>Comparative genomics of the lactic acid bacteria isolated from the honey bee gut.</title>
        <authorList>
            <person name="Ellegaard K.M."/>
            <person name="Tamarit D."/>
            <person name="Javelind E."/>
            <person name="Olofsson T."/>
            <person name="Andersson S.G."/>
            <person name="Vasquez A."/>
        </authorList>
    </citation>
    <scope>NUCLEOTIDE SEQUENCE [LARGE SCALE GENOMIC DNA]</scope>
    <source>
        <strain evidence="1 2">Bin4</strain>
    </source>
</reference>
<dbReference type="RefSeq" id="WP_046316425.1">
    <property type="nucleotide sequence ID" value="NZ_JBHSZT010000001.1"/>
</dbReference>
<comment type="caution">
    <text evidence="1">The sequence shown here is derived from an EMBL/GenBank/DDBJ whole genome shotgun (WGS) entry which is preliminary data.</text>
</comment>
<dbReference type="Pfam" id="PF06908">
    <property type="entry name" value="YpsA"/>
    <property type="match status" value="1"/>
</dbReference>